<keyword evidence="1" id="KW-0812">Transmembrane</keyword>
<name>A0A8X8KEE5_ACIGI</name>
<comment type="caution">
    <text evidence="2">The sequence shown here is derived from an EMBL/GenBank/DDBJ whole genome shotgun (WGS) entry which is preliminary data.</text>
</comment>
<keyword evidence="1" id="KW-1133">Transmembrane helix</keyword>
<proteinExistence type="predicted"/>
<organism evidence="2 3">
    <name type="scientific">Acinetobacter guillouiae</name>
    <name type="common">Acinetobacter genomosp. 11</name>
    <dbReference type="NCBI Taxonomy" id="106649"/>
    <lineage>
        <taxon>Bacteria</taxon>
        <taxon>Pseudomonadati</taxon>
        <taxon>Pseudomonadota</taxon>
        <taxon>Gammaproteobacteria</taxon>
        <taxon>Moraxellales</taxon>
        <taxon>Moraxellaceae</taxon>
        <taxon>Acinetobacter</taxon>
    </lineage>
</organism>
<dbReference type="EMBL" id="JAHWXT010000002">
    <property type="protein sequence ID" value="MCF0264610.1"/>
    <property type="molecule type" value="Genomic_DNA"/>
</dbReference>
<dbReference type="Proteomes" id="UP000887320">
    <property type="component" value="Unassembled WGS sequence"/>
</dbReference>
<gene>
    <name evidence="2" type="ORF">KW868_09050</name>
</gene>
<evidence type="ECO:0000256" key="1">
    <source>
        <dbReference type="SAM" id="Phobius"/>
    </source>
</evidence>
<keyword evidence="1" id="KW-0472">Membrane</keyword>
<reference evidence="2" key="1">
    <citation type="submission" date="2021-07" db="EMBL/GenBank/DDBJ databases">
        <authorList>
            <person name="Fernandez M."/>
            <person name="Pereira P."/>
            <person name="Torres Tejerizo G.A."/>
            <person name="Gonzalez P."/>
            <person name="Agostini E."/>
        </authorList>
    </citation>
    <scope>NUCLEOTIDE SEQUENCE</scope>
    <source>
        <strain evidence="2">SFC 500-1A</strain>
    </source>
</reference>
<feature type="transmembrane region" description="Helical" evidence="1">
    <location>
        <begin position="21"/>
        <end position="42"/>
    </location>
</feature>
<evidence type="ECO:0000313" key="3">
    <source>
        <dbReference type="Proteomes" id="UP000887320"/>
    </source>
</evidence>
<dbReference type="AlphaFoldDB" id="A0A8X8KEE5"/>
<protein>
    <submittedName>
        <fullName evidence="2">Uncharacterized protein</fullName>
    </submittedName>
</protein>
<accession>A0A8X8KEE5</accession>
<evidence type="ECO:0000313" key="2">
    <source>
        <dbReference type="EMBL" id="MCF0264610.1"/>
    </source>
</evidence>
<sequence>MFYDWYNSDKNDELIRQNMRPIYPLNLMVIFIFFINSNVYAFDDLALMAEEAQNQIVEYQDKLLGQPDQLQDEQLFKIENQENSLSDTEMSTERNDIFFEQDQLQKKLAEQHEHELADYSILTNKFYENERIRVFNYTAYNVQQLKTSLLNPSNDNPASSELYLSFGYGIEFKINTLNKVGYEYISSFPYDRGQLLRLFWIRTLTY</sequence>